<keyword evidence="4" id="KW-0816">Tricarboxylic acid cycle</keyword>
<reference evidence="11 12" key="1">
    <citation type="submission" date="2021-01" db="EMBL/GenBank/DDBJ databases">
        <title>Entomomonas sp. F2A isolated from a house cricket (Acheta domesticus).</title>
        <authorList>
            <person name="Spergser J."/>
            <person name="Busse H.-J."/>
        </authorList>
    </citation>
    <scope>NUCLEOTIDE SEQUENCE [LARGE SCALE GENOMIC DNA]</scope>
    <source>
        <strain evidence="11 12">F2A</strain>
    </source>
</reference>
<dbReference type="GO" id="GO:0005737">
    <property type="term" value="C:cytoplasm"/>
    <property type="evidence" value="ECO:0007669"/>
    <property type="project" value="TreeGrafter"/>
</dbReference>
<sequence length="522" mass="58998">MAIKITESMSNEAQQIITPKALELLEQLESRFGDRRKALMADRQQRQTVLDQGGSLDFLEETKHVREGNWQGASIPADIQDRRVEITGPVDRKMMINALNSGAKVFMADLEDAHSPTWQATIDGQINLRDAINDELTYQSPEGKNYQVNPEHAILMVRVRGLHMEEKHALLNEQRVSGSFFDLAVFLTNNAQNALQRNKGLYFYIPKTEHYLEARLWAKVFTFAEEFLAIPHGTLRCTLLIETIPAAFQMEEILFELKDYIVGLNAGRWDYIFNFIKRFRNHADKVLPERAQVTMTTHFLRSYSKLLIEICHKRGVHAMGGMAAQIPIKNDPEGNAQAEEKVRNDKLREVQDGHDGTWVAHPALVPIAKKVFDEYMPSANQITKQQAALNITAQDLLSIPQGTITAEGISINVSAAMRYIKAWLQGSGAVPIFNLMEDAATAEISRAQLWQWIRVDGLTSTDGEAITLDRVQQLIDKEVAYLKENTAASEHNSIDQAAKIIRQLVANDKFEEFLTTPAYELI</sequence>
<dbReference type="Pfam" id="PF20659">
    <property type="entry name" value="MS_C"/>
    <property type="match status" value="1"/>
</dbReference>
<dbReference type="KEGG" id="eaz:JHT90_09530"/>
<feature type="domain" description="Malate synthase C-terminal" evidence="10">
    <location>
        <begin position="404"/>
        <end position="522"/>
    </location>
</feature>
<keyword evidence="12" id="KW-1185">Reference proteome</keyword>
<dbReference type="PIRSF" id="PIRSF001363">
    <property type="entry name" value="Malate_synth"/>
    <property type="match status" value="1"/>
</dbReference>
<dbReference type="InterPro" id="IPR006252">
    <property type="entry name" value="Malate_synthA"/>
</dbReference>
<dbReference type="Pfam" id="PF20656">
    <property type="entry name" value="MS_N"/>
    <property type="match status" value="1"/>
</dbReference>
<evidence type="ECO:0000256" key="1">
    <source>
        <dbReference type="ARBA" id="ARBA00006394"/>
    </source>
</evidence>
<evidence type="ECO:0000256" key="4">
    <source>
        <dbReference type="ARBA" id="ARBA00022532"/>
    </source>
</evidence>
<protein>
    <recommendedName>
        <fullName evidence="2">malate synthase</fullName>
        <ecNumber evidence="2">2.3.3.9</ecNumber>
    </recommendedName>
</protein>
<dbReference type="InterPro" id="IPR011076">
    <property type="entry name" value="Malate_synth_sf"/>
</dbReference>
<dbReference type="FunFam" id="1.20.1220.12:FF:000001">
    <property type="entry name" value="Malate synthase"/>
    <property type="match status" value="1"/>
</dbReference>
<evidence type="ECO:0000256" key="7">
    <source>
        <dbReference type="PIRSR" id="PIRSR001363-1"/>
    </source>
</evidence>
<dbReference type="EC" id="2.3.3.9" evidence="2"/>
<comment type="catalytic activity">
    <reaction evidence="6">
        <text>glyoxylate + acetyl-CoA + H2O = (S)-malate + CoA + H(+)</text>
        <dbReference type="Rhea" id="RHEA:18181"/>
        <dbReference type="ChEBI" id="CHEBI:15377"/>
        <dbReference type="ChEBI" id="CHEBI:15378"/>
        <dbReference type="ChEBI" id="CHEBI:15589"/>
        <dbReference type="ChEBI" id="CHEBI:36655"/>
        <dbReference type="ChEBI" id="CHEBI:57287"/>
        <dbReference type="ChEBI" id="CHEBI:57288"/>
        <dbReference type="EC" id="2.3.3.9"/>
    </reaction>
</comment>
<evidence type="ECO:0000256" key="3">
    <source>
        <dbReference type="ARBA" id="ARBA00022435"/>
    </source>
</evidence>
<dbReference type="Proteomes" id="UP000595278">
    <property type="component" value="Chromosome"/>
</dbReference>
<organism evidence="11 12">
    <name type="scientific">Entomomonas asaccharolytica</name>
    <dbReference type="NCBI Taxonomy" id="2785331"/>
    <lineage>
        <taxon>Bacteria</taxon>
        <taxon>Pseudomonadati</taxon>
        <taxon>Pseudomonadota</taxon>
        <taxon>Gammaproteobacteria</taxon>
        <taxon>Pseudomonadales</taxon>
        <taxon>Pseudomonadaceae</taxon>
        <taxon>Entomomonas</taxon>
    </lineage>
</organism>
<feature type="active site" description="Proton donor" evidence="7">
    <location>
        <position position="438"/>
    </location>
</feature>
<dbReference type="PANTHER" id="PTHR42902">
    <property type="entry name" value="MALATE SYNTHASE"/>
    <property type="match status" value="1"/>
</dbReference>
<dbReference type="EMBL" id="CP067393">
    <property type="protein sequence ID" value="QQP84649.1"/>
    <property type="molecule type" value="Genomic_DNA"/>
</dbReference>
<dbReference type="InterPro" id="IPR001465">
    <property type="entry name" value="Malate_synthase_TIM"/>
</dbReference>
<accession>A0A974RXA8</accession>
<dbReference type="Gene3D" id="1.20.1220.12">
    <property type="entry name" value="Malate synthase, domain III"/>
    <property type="match status" value="1"/>
</dbReference>
<dbReference type="NCBIfam" id="TIGR01344">
    <property type="entry name" value="malate_syn_A"/>
    <property type="match status" value="1"/>
</dbReference>
<keyword evidence="5 11" id="KW-0808">Transferase</keyword>
<dbReference type="GO" id="GO:0006097">
    <property type="term" value="P:glyoxylate cycle"/>
    <property type="evidence" value="ECO:0007669"/>
    <property type="project" value="UniProtKB-KW"/>
</dbReference>
<evidence type="ECO:0000256" key="2">
    <source>
        <dbReference type="ARBA" id="ARBA00012636"/>
    </source>
</evidence>
<evidence type="ECO:0000256" key="6">
    <source>
        <dbReference type="ARBA" id="ARBA00047918"/>
    </source>
</evidence>
<dbReference type="FunFam" id="3.20.20.360:FF:000001">
    <property type="entry name" value="Malate synthase"/>
    <property type="match status" value="1"/>
</dbReference>
<evidence type="ECO:0000313" key="11">
    <source>
        <dbReference type="EMBL" id="QQP84649.1"/>
    </source>
</evidence>
<keyword evidence="3" id="KW-0329">Glyoxylate bypass</keyword>
<evidence type="ECO:0000313" key="12">
    <source>
        <dbReference type="Proteomes" id="UP000595278"/>
    </source>
</evidence>
<comment type="similarity">
    <text evidence="1">Belongs to the malate synthase family.</text>
</comment>
<evidence type="ECO:0000259" key="10">
    <source>
        <dbReference type="Pfam" id="PF20659"/>
    </source>
</evidence>
<evidence type="ECO:0000259" key="8">
    <source>
        <dbReference type="Pfam" id="PF01274"/>
    </source>
</evidence>
<gene>
    <name evidence="11" type="primary">aceB</name>
    <name evidence="11" type="ORF">JHT90_09530</name>
</gene>
<dbReference type="InterPro" id="IPR048355">
    <property type="entry name" value="MS_C"/>
</dbReference>
<dbReference type="InterPro" id="IPR048356">
    <property type="entry name" value="MS_N"/>
</dbReference>
<feature type="domain" description="Malate synthase N-terminal" evidence="9">
    <location>
        <begin position="4"/>
        <end position="64"/>
    </location>
</feature>
<dbReference type="Pfam" id="PF01274">
    <property type="entry name" value="MS_TIM-barrel"/>
    <property type="match status" value="1"/>
</dbReference>
<dbReference type="InterPro" id="IPR046363">
    <property type="entry name" value="MS_N_TIM-barrel_dom"/>
</dbReference>
<dbReference type="PANTHER" id="PTHR42902:SF1">
    <property type="entry name" value="MALATE SYNTHASE 1-RELATED"/>
    <property type="match status" value="1"/>
</dbReference>
<dbReference type="CDD" id="cd00727">
    <property type="entry name" value="malate_synt_A"/>
    <property type="match status" value="1"/>
</dbReference>
<dbReference type="RefSeq" id="WP_201090546.1">
    <property type="nucleotide sequence ID" value="NZ_CP067393.1"/>
</dbReference>
<dbReference type="GO" id="GO:0006099">
    <property type="term" value="P:tricarboxylic acid cycle"/>
    <property type="evidence" value="ECO:0007669"/>
    <property type="project" value="UniProtKB-KW"/>
</dbReference>
<dbReference type="SUPFAM" id="SSF51645">
    <property type="entry name" value="Malate synthase G"/>
    <property type="match status" value="1"/>
</dbReference>
<dbReference type="Gene3D" id="3.20.20.360">
    <property type="entry name" value="Malate synthase, domain 3"/>
    <property type="match status" value="1"/>
</dbReference>
<keyword evidence="11" id="KW-0012">Acyltransferase</keyword>
<dbReference type="GO" id="GO:0004474">
    <property type="term" value="F:malate synthase activity"/>
    <property type="evidence" value="ECO:0007669"/>
    <property type="project" value="UniProtKB-EC"/>
</dbReference>
<dbReference type="AlphaFoldDB" id="A0A974RXA8"/>
<feature type="active site" description="Proton acceptor" evidence="7">
    <location>
        <position position="158"/>
    </location>
</feature>
<evidence type="ECO:0000259" key="9">
    <source>
        <dbReference type="Pfam" id="PF20656"/>
    </source>
</evidence>
<proteinExistence type="inferred from homology"/>
<name>A0A974RXA8_9GAMM</name>
<dbReference type="InterPro" id="IPR044856">
    <property type="entry name" value="Malate_synth_C_sf"/>
</dbReference>
<evidence type="ECO:0000256" key="5">
    <source>
        <dbReference type="ARBA" id="ARBA00022679"/>
    </source>
</evidence>
<feature type="domain" description="Malate synthase TIM barrel" evidence="8">
    <location>
        <begin position="155"/>
        <end position="399"/>
    </location>
</feature>